<dbReference type="InterPro" id="IPR013105">
    <property type="entry name" value="TPR_2"/>
</dbReference>
<protein>
    <recommendedName>
        <fullName evidence="5">J domain-containing protein</fullName>
    </recommendedName>
</protein>
<accession>A0ABD0YVS3</accession>
<feature type="repeat" description="TPR" evidence="4">
    <location>
        <begin position="185"/>
        <end position="218"/>
    </location>
</feature>
<dbReference type="InterPro" id="IPR011990">
    <property type="entry name" value="TPR-like_helical_dom_sf"/>
</dbReference>
<dbReference type="PRINTS" id="PR00625">
    <property type="entry name" value="JDOMAIN"/>
</dbReference>
<dbReference type="PROSITE" id="PS50005">
    <property type="entry name" value="TPR"/>
    <property type="match status" value="5"/>
</dbReference>
<dbReference type="SUPFAM" id="SSF48452">
    <property type="entry name" value="TPR-like"/>
    <property type="match status" value="3"/>
</dbReference>
<dbReference type="Proteomes" id="UP001558652">
    <property type="component" value="Unassembled WGS sequence"/>
</dbReference>
<feature type="non-terminal residue" evidence="6">
    <location>
        <position position="1"/>
    </location>
</feature>
<feature type="domain" description="J" evidence="5">
    <location>
        <begin position="356"/>
        <end position="426"/>
    </location>
</feature>
<dbReference type="InterPro" id="IPR019734">
    <property type="entry name" value="TPR_rpt"/>
</dbReference>
<dbReference type="FunFam" id="1.25.40.10:FF:000097">
    <property type="entry name" value="DnaJ homolog subfamily C member 7 homolog"/>
    <property type="match status" value="1"/>
</dbReference>
<dbReference type="Pfam" id="PF00515">
    <property type="entry name" value="TPR_1"/>
    <property type="match status" value="2"/>
</dbReference>
<evidence type="ECO:0000256" key="1">
    <source>
        <dbReference type="ARBA" id="ARBA00022737"/>
    </source>
</evidence>
<evidence type="ECO:0000313" key="6">
    <source>
        <dbReference type="EMBL" id="KAL1123908.1"/>
    </source>
</evidence>
<dbReference type="EMBL" id="JBFDAA010000011">
    <property type="protein sequence ID" value="KAL1123908.1"/>
    <property type="molecule type" value="Genomic_DNA"/>
</dbReference>
<dbReference type="PANTHER" id="PTHR45188:SF2">
    <property type="entry name" value="DNAJ HOMOLOG SUBFAMILY C MEMBER 7"/>
    <property type="match status" value="1"/>
</dbReference>
<dbReference type="Gene3D" id="1.25.40.10">
    <property type="entry name" value="Tetratricopeptide repeat domain"/>
    <property type="match status" value="1"/>
</dbReference>
<evidence type="ECO:0000256" key="3">
    <source>
        <dbReference type="ARBA" id="ARBA00023186"/>
    </source>
</evidence>
<feature type="repeat" description="TPR" evidence="4">
    <location>
        <begin position="303"/>
        <end position="336"/>
    </location>
</feature>
<keyword evidence="7" id="KW-1185">Reference proteome</keyword>
<name>A0ABD0YVS3_9HEMI</name>
<proteinExistence type="predicted"/>
<dbReference type="Pfam" id="PF00226">
    <property type="entry name" value="DnaJ"/>
    <property type="match status" value="1"/>
</dbReference>
<dbReference type="InterPro" id="IPR036869">
    <property type="entry name" value="J_dom_sf"/>
</dbReference>
<dbReference type="Gene3D" id="1.10.287.110">
    <property type="entry name" value="DnaJ domain"/>
    <property type="match status" value="1"/>
</dbReference>
<comment type="caution">
    <text evidence="6">The sequence shown here is derived from an EMBL/GenBank/DDBJ whole genome shotgun (WGS) entry which is preliminary data.</text>
</comment>
<keyword evidence="2 4" id="KW-0802">TPR repeat</keyword>
<evidence type="ECO:0000256" key="4">
    <source>
        <dbReference type="PROSITE-ProRule" id="PRU00339"/>
    </source>
</evidence>
<organism evidence="6 7">
    <name type="scientific">Ranatra chinensis</name>
    <dbReference type="NCBI Taxonomy" id="642074"/>
    <lineage>
        <taxon>Eukaryota</taxon>
        <taxon>Metazoa</taxon>
        <taxon>Ecdysozoa</taxon>
        <taxon>Arthropoda</taxon>
        <taxon>Hexapoda</taxon>
        <taxon>Insecta</taxon>
        <taxon>Pterygota</taxon>
        <taxon>Neoptera</taxon>
        <taxon>Paraneoptera</taxon>
        <taxon>Hemiptera</taxon>
        <taxon>Heteroptera</taxon>
        <taxon>Panheteroptera</taxon>
        <taxon>Nepomorpha</taxon>
        <taxon>Nepidae</taxon>
        <taxon>Ranatrinae</taxon>
        <taxon>Ranatra</taxon>
    </lineage>
</organism>
<feature type="repeat" description="TPR" evidence="4">
    <location>
        <begin position="3"/>
        <end position="36"/>
    </location>
</feature>
<evidence type="ECO:0000259" key="5">
    <source>
        <dbReference type="PROSITE" id="PS50076"/>
    </source>
</evidence>
<evidence type="ECO:0000313" key="7">
    <source>
        <dbReference type="Proteomes" id="UP001558652"/>
    </source>
</evidence>
<dbReference type="SMART" id="SM00271">
    <property type="entry name" value="DnaJ"/>
    <property type="match status" value="1"/>
</dbReference>
<gene>
    <name evidence="6" type="ORF">AAG570_001678</name>
</gene>
<dbReference type="PROSITE" id="PS50076">
    <property type="entry name" value="DNAJ_2"/>
    <property type="match status" value="1"/>
</dbReference>
<feature type="repeat" description="TPR" evidence="4">
    <location>
        <begin position="269"/>
        <end position="302"/>
    </location>
</feature>
<dbReference type="InterPro" id="IPR001623">
    <property type="entry name" value="DnaJ_domain"/>
</dbReference>
<dbReference type="CDD" id="cd06257">
    <property type="entry name" value="DnaJ"/>
    <property type="match status" value="1"/>
</dbReference>
<keyword evidence="1" id="KW-0677">Repeat</keyword>
<evidence type="ECO:0000256" key="2">
    <source>
        <dbReference type="ARBA" id="ARBA00022803"/>
    </source>
</evidence>
<dbReference type="PANTHER" id="PTHR45188">
    <property type="entry name" value="DNAJ PROTEIN P58IPK HOMOLOG"/>
    <property type="match status" value="1"/>
</dbReference>
<dbReference type="SMART" id="SM00028">
    <property type="entry name" value="TPR"/>
    <property type="match status" value="7"/>
</dbReference>
<sequence>RLAEAKKELGNHQYKLKQYWKAIPFYTEAINLCPENPSYYGNRAACYVMLGMFKAAQEDARKSVQLNNKFVKGWSRLVKCCLATGDFAEVDKALARLKELEPNNDSLASEAQNLQTARGFEEEALKAYEKKDYRKVVYCLDRAMDSCTDCVRFKSLKSQCLARLGRTKEAQLLANEILGVDKQNADAIYVRGMCLYYEDNLDKAIQHFQHVLKLAPDHGLCMEIYKKAKALKQKKEEGNDAFNKGQNQEAYKLYTTALSIDPENVSTNAKLYFNRATVSSKLGKLSEAISDCTLALKLDPDYLKALLRRAKCNMDLGQYKEAVQDYEKALRMDKSPDIKTKLNEAKFELKKSQRKDYYKILGIDKNASAEDVKKAYRKRALVYHPDRHVNASESEKKEQEIKFKEVGEAYGILSDPQKRMRYDNGQDLEDGLGMSSGIVS</sequence>
<dbReference type="AlphaFoldDB" id="A0ABD0YVS3"/>
<dbReference type="Pfam" id="PF07719">
    <property type="entry name" value="TPR_2"/>
    <property type="match status" value="1"/>
</dbReference>
<keyword evidence="3" id="KW-0143">Chaperone</keyword>
<feature type="repeat" description="TPR" evidence="4">
    <location>
        <begin position="231"/>
        <end position="264"/>
    </location>
</feature>
<reference evidence="6 7" key="1">
    <citation type="submission" date="2024-07" db="EMBL/GenBank/DDBJ databases">
        <title>Chromosome-level genome assembly of the water stick insect Ranatra chinensis (Heteroptera: Nepidae).</title>
        <authorList>
            <person name="Liu X."/>
        </authorList>
    </citation>
    <scope>NUCLEOTIDE SEQUENCE [LARGE SCALE GENOMIC DNA]</scope>
    <source>
        <strain evidence="6">Cailab_2021Rc</strain>
        <tissue evidence="6">Muscle</tissue>
    </source>
</reference>
<dbReference type="SUPFAM" id="SSF46565">
    <property type="entry name" value="Chaperone J-domain"/>
    <property type="match status" value="1"/>
</dbReference>